<dbReference type="Pfam" id="PF00183">
    <property type="entry name" value="HSP90"/>
    <property type="match status" value="1"/>
</dbReference>
<dbReference type="PROSITE" id="PS00298">
    <property type="entry name" value="HSP90"/>
    <property type="match status" value="1"/>
</dbReference>
<evidence type="ECO:0000256" key="5">
    <source>
        <dbReference type="ARBA" id="ARBA00023186"/>
    </source>
</evidence>
<organism evidence="8 9">
    <name type="scientific">Sutterella massiliensis</name>
    <dbReference type="NCBI Taxonomy" id="1816689"/>
    <lineage>
        <taxon>Bacteria</taxon>
        <taxon>Pseudomonadati</taxon>
        <taxon>Pseudomonadota</taxon>
        <taxon>Betaproteobacteria</taxon>
        <taxon>Burkholderiales</taxon>
        <taxon>Sutterellaceae</taxon>
        <taxon>Sutterella</taxon>
    </lineage>
</organism>
<dbReference type="InterPro" id="IPR020568">
    <property type="entry name" value="Ribosomal_Su5_D2-typ_SF"/>
</dbReference>
<reference evidence="8 9" key="1">
    <citation type="journal article" date="2021" name="Sci. Rep.">
        <title>The distribution of antibiotic resistance genes in chicken gut microbiota commensals.</title>
        <authorList>
            <person name="Juricova H."/>
            <person name="Matiasovicova J."/>
            <person name="Kubasova T."/>
            <person name="Cejkova D."/>
            <person name="Rychlik I."/>
        </authorList>
    </citation>
    <scope>NUCLEOTIDE SEQUENCE [LARGE SCALE GENOMIC DNA]</scope>
    <source>
        <strain evidence="8 9">An829</strain>
    </source>
</reference>
<evidence type="ECO:0000256" key="4">
    <source>
        <dbReference type="ARBA" id="ARBA00023016"/>
    </source>
</evidence>
<comment type="similarity">
    <text evidence="1 6">Belongs to the heat shock protein 90 family.</text>
</comment>
<dbReference type="SUPFAM" id="SSF110942">
    <property type="entry name" value="HSP90 C-terminal domain"/>
    <property type="match status" value="1"/>
</dbReference>
<comment type="caution">
    <text evidence="8">The sequence shown here is derived from an EMBL/GenBank/DDBJ whole genome shotgun (WGS) entry which is preliminary data.</text>
</comment>
<comment type="function">
    <text evidence="6">Molecular chaperone. Has ATPase activity.</text>
</comment>
<evidence type="ECO:0000313" key="8">
    <source>
        <dbReference type="EMBL" id="MBM6704774.1"/>
    </source>
</evidence>
<dbReference type="CDD" id="cd16927">
    <property type="entry name" value="HATPase_Hsp90-like"/>
    <property type="match status" value="1"/>
</dbReference>
<comment type="subcellular location">
    <subcellularLocation>
        <location evidence="6">Cytoplasm</location>
    </subcellularLocation>
</comment>
<keyword evidence="2 6" id="KW-0547">Nucleotide-binding</keyword>
<dbReference type="InterPro" id="IPR037196">
    <property type="entry name" value="HSP90_C"/>
</dbReference>
<comment type="subunit">
    <text evidence="6">Homodimer.</text>
</comment>
<dbReference type="Gene3D" id="3.40.50.11260">
    <property type="match status" value="1"/>
</dbReference>
<dbReference type="Gene3D" id="1.20.120.790">
    <property type="entry name" value="Heat shock protein 90, C-terminal domain"/>
    <property type="match status" value="1"/>
</dbReference>
<dbReference type="HAMAP" id="MF_00505">
    <property type="entry name" value="HSP90"/>
    <property type="match status" value="1"/>
</dbReference>
<feature type="region of interest" description="C" evidence="6">
    <location>
        <begin position="569"/>
        <end position="640"/>
    </location>
</feature>
<keyword evidence="4 6" id="KW-0346">Stress response</keyword>
<evidence type="ECO:0000256" key="2">
    <source>
        <dbReference type="ARBA" id="ARBA00022741"/>
    </source>
</evidence>
<dbReference type="Pfam" id="PF13589">
    <property type="entry name" value="HATPase_c_3"/>
    <property type="match status" value="1"/>
</dbReference>
<keyword evidence="9" id="KW-1185">Reference proteome</keyword>
<name>A0ABS2DTU2_9BURK</name>
<gene>
    <name evidence="6 8" type="primary">htpG</name>
    <name evidence="8" type="ORF">H6A60_09790</name>
</gene>
<evidence type="ECO:0000256" key="6">
    <source>
        <dbReference type="HAMAP-Rule" id="MF_00505"/>
    </source>
</evidence>
<dbReference type="PANTHER" id="PTHR11528">
    <property type="entry name" value="HEAT SHOCK PROTEIN 90 FAMILY MEMBER"/>
    <property type="match status" value="1"/>
</dbReference>
<dbReference type="InterPro" id="IPR001404">
    <property type="entry name" value="Hsp90_fam"/>
</dbReference>
<dbReference type="PIRSF" id="PIRSF002583">
    <property type="entry name" value="Hsp90"/>
    <property type="match status" value="1"/>
</dbReference>
<evidence type="ECO:0000256" key="3">
    <source>
        <dbReference type="ARBA" id="ARBA00022840"/>
    </source>
</evidence>
<dbReference type="EMBL" id="JACJJC010000019">
    <property type="protein sequence ID" value="MBM6704774.1"/>
    <property type="molecule type" value="Genomic_DNA"/>
</dbReference>
<proteinExistence type="inferred from homology"/>
<dbReference type="InterPro" id="IPR036890">
    <property type="entry name" value="HATPase_C_sf"/>
</dbReference>
<dbReference type="PRINTS" id="PR00775">
    <property type="entry name" value="HEATSHOCK90"/>
</dbReference>
<feature type="region of interest" description="A; substrate-binding" evidence="6">
    <location>
        <begin position="1"/>
        <end position="346"/>
    </location>
</feature>
<comment type="caution">
    <text evidence="6">Lacks conserved residue(s) required for the propagation of feature annotation.</text>
</comment>
<dbReference type="InterPro" id="IPR003594">
    <property type="entry name" value="HATPase_dom"/>
</dbReference>
<accession>A0ABS2DTU2</accession>
<keyword evidence="6" id="KW-0963">Cytoplasm</keyword>
<evidence type="ECO:0000313" key="9">
    <source>
        <dbReference type="Proteomes" id="UP000715095"/>
    </source>
</evidence>
<dbReference type="Proteomes" id="UP000715095">
    <property type="component" value="Unassembled WGS sequence"/>
</dbReference>
<dbReference type="InterPro" id="IPR019805">
    <property type="entry name" value="Heat_shock_protein_90_CS"/>
</dbReference>
<dbReference type="Gene3D" id="3.30.565.10">
    <property type="entry name" value="Histidine kinase-like ATPase, C-terminal domain"/>
    <property type="match status" value="1"/>
</dbReference>
<dbReference type="SUPFAM" id="SSF55874">
    <property type="entry name" value="ATPase domain of HSP90 chaperone/DNA topoisomerase II/histidine kinase"/>
    <property type="match status" value="1"/>
</dbReference>
<dbReference type="Gene3D" id="3.30.230.80">
    <property type="match status" value="1"/>
</dbReference>
<dbReference type="NCBIfam" id="NF003555">
    <property type="entry name" value="PRK05218.1"/>
    <property type="match status" value="1"/>
</dbReference>
<keyword evidence="3 6" id="KW-0067">ATP-binding</keyword>
<sequence length="640" mass="71976">MAAQVHGFQTEVAKLLKLLANSLYSNKEVFLRELISNASDAIDKLRFLSITKPELAQEDPVLRIRVRADRDAGTLTISDNGIGMTLAEANERLGTIANSGTEDFLSKLSADDAKSSQLIGQFGVGFYSAFIVADRVTVRSRAAGAKPDEAVCWSSDGTGTYMSETTVKADRGTDVILHLKADEREFLNDWTLRETITKFSDHISTPVYLYEAPKDDEKKEDDKKEASSPEDVWHQVNDAKALWTLSPKDVKDEEYKAFYTHLTHDYGEPLAWAHNRVEGDLEYTSLLYIPGEAPWDLYGNPEEQKGLKLFVQRVFIMDRAKAFLPNYLRFIRGLVDTNDLPLNVSRELLQESRVVSKLKKALTKRSLDMIEKLAEDKENVEKYRTFWNAFGRVLKEGVVEDPANRERILKCLRFASTKTIEEGDASLVSLDEYIARAPEAQKKIYFLIAGTREAAEHSPYLETLKKKNVEVLLLWDRIDEWMMNAITEYAGKGFVSATASDLELGDLADKEEEKAREEETKEAQADIERLKKALGDKVEGVRVSTRLVDSPSCVVGSNDQMLTAQMRRMLEAAGQPVPEEKFTLEINPKHPLITKALAETDEKRFADWAAVILEEAHLADQGTLKDPAGFVKRLNALLLG</sequence>
<dbReference type="InterPro" id="IPR020575">
    <property type="entry name" value="Hsp90_N"/>
</dbReference>
<feature type="domain" description="Histidine kinase/HSP90-like ATPase" evidence="7">
    <location>
        <begin position="26"/>
        <end position="183"/>
    </location>
</feature>
<protein>
    <recommendedName>
        <fullName evidence="6">Chaperone protein HtpG</fullName>
    </recommendedName>
    <alternativeName>
        <fullName evidence="6">Heat shock protein HtpG</fullName>
    </alternativeName>
    <alternativeName>
        <fullName evidence="6">High temperature protein G</fullName>
    </alternativeName>
</protein>
<dbReference type="RefSeq" id="WP_205104077.1">
    <property type="nucleotide sequence ID" value="NZ_JACJJC010000019.1"/>
</dbReference>
<dbReference type="SUPFAM" id="SSF54211">
    <property type="entry name" value="Ribosomal protein S5 domain 2-like"/>
    <property type="match status" value="1"/>
</dbReference>
<evidence type="ECO:0000256" key="1">
    <source>
        <dbReference type="ARBA" id="ARBA00008239"/>
    </source>
</evidence>
<keyword evidence="5 6" id="KW-0143">Chaperone</keyword>
<dbReference type="SMART" id="SM00387">
    <property type="entry name" value="HATPase_c"/>
    <property type="match status" value="1"/>
</dbReference>
<evidence type="ECO:0000259" key="7">
    <source>
        <dbReference type="SMART" id="SM00387"/>
    </source>
</evidence>